<dbReference type="FunFam" id="3.20.20.140:FF:000004">
    <property type="entry name" value="N-acetylglucosamine-6-phosphate deacetylase"/>
    <property type="match status" value="1"/>
</dbReference>
<dbReference type="GO" id="GO:0046872">
    <property type="term" value="F:metal ion binding"/>
    <property type="evidence" value="ECO:0007669"/>
    <property type="project" value="UniProtKB-KW"/>
</dbReference>
<dbReference type="AlphaFoldDB" id="S6A5U2"/>
<dbReference type="NCBIfam" id="TIGR00221">
    <property type="entry name" value="nagA"/>
    <property type="match status" value="1"/>
</dbReference>
<dbReference type="InterPro" id="IPR003764">
    <property type="entry name" value="GlcNAc_6-P_deAcase"/>
</dbReference>
<sequence length="385" mass="41708">MRIQVRNAHVLTPLEDIGVVNISIRDGVIESFNVQGTPDKIIDAERQYVAPGYIDTHIHGYAGIDVTEASPEEILEMSQKLAGRGVTAFLASTVAAPHEKLVQACRNITKAAESWSPSKGARILGPHLEGPYLNPSMKGAMNEAYLRKPSLKEFEDYYLASKGLLRKITVAPELEGAIDFIKSVKSRGITVSLGHSQATYDETLRGIEAGATVANHIFNQMRQFHHREPGLPFALLLNPNTFIEMIVDFIHLHPATVQLVFKLAGPLRTVLITDAVSASGLPDGEYVLGGLKITVKNGVSRLSESGALAGSTLTMDNAVKNVIKAGAGLLEALTMASYTPSKSIEALTREKIGYLKPGYKADLIILDEKLNVKKTIINGELVYEG</sequence>
<dbReference type="InterPro" id="IPR011059">
    <property type="entry name" value="Metal-dep_hydrolase_composite"/>
</dbReference>
<dbReference type="CDD" id="cd00854">
    <property type="entry name" value="NagA"/>
    <property type="match status" value="1"/>
</dbReference>
<dbReference type="GO" id="GO:0008448">
    <property type="term" value="F:N-acetylglucosamine-6-phosphate deacetylase activity"/>
    <property type="evidence" value="ECO:0007669"/>
    <property type="project" value="InterPro"/>
</dbReference>
<dbReference type="Pfam" id="PF01979">
    <property type="entry name" value="Amidohydro_1"/>
    <property type="match status" value="1"/>
</dbReference>
<dbReference type="InterPro" id="IPR032466">
    <property type="entry name" value="Metal_Hydrolase"/>
</dbReference>
<dbReference type="PANTHER" id="PTHR11113:SF14">
    <property type="entry name" value="N-ACETYLGLUCOSAMINE-6-PHOSPHATE DEACETYLASE"/>
    <property type="match status" value="1"/>
</dbReference>
<dbReference type="SUPFAM" id="SSF51556">
    <property type="entry name" value="Metallo-dependent hydrolases"/>
    <property type="match status" value="1"/>
</dbReference>
<dbReference type="HOGENOM" id="CLU_032482_2_1_2"/>
<reference evidence="6 7" key="1">
    <citation type="journal article" date="2013" name="Genome Announc.">
        <title>Complete Genomic Sequence of 'Thermofilum adornatus' Strain 1910bT, a Hyperthermophilic Anaerobic Organotrophic Crenarchaeon.</title>
        <authorList>
            <person name="Dominova I.N."/>
            <person name="Kublanov I.V."/>
            <person name="Podosokorskaya O.A."/>
            <person name="Derbikova K.S."/>
            <person name="Patrushev M.V."/>
            <person name="Toshchakov S.V."/>
        </authorList>
    </citation>
    <scope>NUCLEOTIDE SEQUENCE [LARGE SCALE GENOMIC DNA]</scope>
    <source>
        <strain evidence="7">1910b</strain>
    </source>
</reference>
<dbReference type="OrthoDB" id="24954at2157"/>
<dbReference type="RefSeq" id="WP_020962979.1">
    <property type="nucleotide sequence ID" value="NC_022093.1"/>
</dbReference>
<dbReference type="GO" id="GO:0006046">
    <property type="term" value="P:N-acetylglucosamine catabolic process"/>
    <property type="evidence" value="ECO:0007669"/>
    <property type="project" value="TreeGrafter"/>
</dbReference>
<dbReference type="eggNOG" id="arCOG00699">
    <property type="taxonomic scope" value="Archaea"/>
</dbReference>
<feature type="domain" description="Amidohydrolase-related" evidence="5">
    <location>
        <begin position="48"/>
        <end position="382"/>
    </location>
</feature>
<dbReference type="PIRSF" id="PIRSF038994">
    <property type="entry name" value="NagA"/>
    <property type="match status" value="1"/>
</dbReference>
<dbReference type="KEGG" id="thb:N186_06670"/>
<dbReference type="PANTHER" id="PTHR11113">
    <property type="entry name" value="N-ACETYLGLUCOSAMINE-6-PHOSPHATE DEACETYLASE"/>
    <property type="match status" value="1"/>
</dbReference>
<accession>S6A5U2</accession>
<dbReference type="SUPFAM" id="SSF51338">
    <property type="entry name" value="Composite domain of metallo-dependent hydrolases"/>
    <property type="match status" value="1"/>
</dbReference>
<dbReference type="Gene3D" id="2.30.40.10">
    <property type="entry name" value="Urease, subunit C, domain 1"/>
    <property type="match status" value="1"/>
</dbReference>
<evidence type="ECO:0000313" key="7">
    <source>
        <dbReference type="Proteomes" id="UP000015543"/>
    </source>
</evidence>
<keyword evidence="2" id="KW-0479">Metal-binding</keyword>
<evidence type="ECO:0000256" key="4">
    <source>
        <dbReference type="ARBA" id="ARBA00023277"/>
    </source>
</evidence>
<dbReference type="Gene3D" id="3.20.20.140">
    <property type="entry name" value="Metal-dependent hydrolases"/>
    <property type="match status" value="1"/>
</dbReference>
<keyword evidence="3" id="KW-0378">Hydrolase</keyword>
<organism evidence="6 7">
    <name type="scientific">Thermofilum adornatum</name>
    <dbReference type="NCBI Taxonomy" id="1365176"/>
    <lineage>
        <taxon>Archaea</taxon>
        <taxon>Thermoproteota</taxon>
        <taxon>Thermoprotei</taxon>
        <taxon>Thermofilales</taxon>
        <taxon>Thermofilaceae</taxon>
        <taxon>Thermofilum</taxon>
    </lineage>
</organism>
<dbReference type="PATRIC" id="fig|1365176.7.peg.1314"/>
<dbReference type="InterPro" id="IPR006680">
    <property type="entry name" value="Amidohydro-rel"/>
</dbReference>
<evidence type="ECO:0000256" key="2">
    <source>
        <dbReference type="ARBA" id="ARBA00022723"/>
    </source>
</evidence>
<dbReference type="Proteomes" id="UP000015543">
    <property type="component" value="Chromosome"/>
</dbReference>
<evidence type="ECO:0000256" key="3">
    <source>
        <dbReference type="ARBA" id="ARBA00022801"/>
    </source>
</evidence>
<gene>
    <name evidence="6" type="ORF">N186_06670</name>
</gene>
<evidence type="ECO:0000256" key="1">
    <source>
        <dbReference type="ARBA" id="ARBA00010716"/>
    </source>
</evidence>
<evidence type="ECO:0000313" key="6">
    <source>
        <dbReference type="EMBL" id="AGT35672.1"/>
    </source>
</evidence>
<keyword evidence="7" id="KW-1185">Reference proteome</keyword>
<evidence type="ECO:0000259" key="5">
    <source>
        <dbReference type="Pfam" id="PF01979"/>
    </source>
</evidence>
<protein>
    <submittedName>
        <fullName evidence="6">N-acetylglucosamine-6-phosphate deacetylase</fullName>
    </submittedName>
</protein>
<keyword evidence="4" id="KW-0119">Carbohydrate metabolism</keyword>
<dbReference type="GeneID" id="16573978"/>
<dbReference type="EMBL" id="CP006646">
    <property type="protein sequence ID" value="AGT35672.1"/>
    <property type="molecule type" value="Genomic_DNA"/>
</dbReference>
<proteinExistence type="inferred from homology"/>
<comment type="similarity">
    <text evidence="1">Belongs to the metallo-dependent hydrolases superfamily. NagA family.</text>
</comment>
<name>S6A5U2_9CREN</name>